<feature type="domain" description="DUF6249" evidence="2">
    <location>
        <begin position="6"/>
        <end position="112"/>
    </location>
</feature>
<dbReference type="Pfam" id="PF19762">
    <property type="entry name" value="DUF6249"/>
    <property type="match status" value="1"/>
</dbReference>
<feature type="transmembrane region" description="Helical" evidence="1">
    <location>
        <begin position="6"/>
        <end position="22"/>
    </location>
</feature>
<name>A0ABW2Z909_9FLAO</name>
<keyword evidence="1" id="KW-0472">Membrane</keyword>
<proteinExistence type="predicted"/>
<protein>
    <submittedName>
        <fullName evidence="3">DUF6249 domain-containing protein</fullName>
    </submittedName>
</protein>
<dbReference type="EMBL" id="JBHTIC010000008">
    <property type="protein sequence ID" value="MFD0762441.1"/>
    <property type="molecule type" value="Genomic_DNA"/>
</dbReference>
<dbReference type="Proteomes" id="UP001597032">
    <property type="component" value="Unassembled WGS sequence"/>
</dbReference>
<accession>A0ABW2Z909</accession>
<sequence length="119" mass="12979">MEAVLVFISLFVVVFGIFYLHFSTRNKERLALIEKGADASIFFSAKAQKKPSVPIWKVLILNLAVLLMGIGSGIFIGSILEAYTLINDGVAYTGSIFLMAGIGLFVGFTLSKKLIEKES</sequence>
<gene>
    <name evidence="3" type="ORF">ACFQZW_10140</name>
</gene>
<evidence type="ECO:0000256" key="1">
    <source>
        <dbReference type="SAM" id="Phobius"/>
    </source>
</evidence>
<keyword evidence="1" id="KW-1133">Transmembrane helix</keyword>
<dbReference type="RefSeq" id="WP_298263107.1">
    <property type="nucleotide sequence ID" value="NZ_JBHTIC010000008.1"/>
</dbReference>
<evidence type="ECO:0000259" key="2">
    <source>
        <dbReference type="Pfam" id="PF19762"/>
    </source>
</evidence>
<feature type="transmembrane region" description="Helical" evidence="1">
    <location>
        <begin position="58"/>
        <end position="83"/>
    </location>
</feature>
<organism evidence="3 4">
    <name type="scientific">Lutibacter aestuarii</name>
    <dbReference type="NCBI Taxonomy" id="861111"/>
    <lineage>
        <taxon>Bacteria</taxon>
        <taxon>Pseudomonadati</taxon>
        <taxon>Bacteroidota</taxon>
        <taxon>Flavobacteriia</taxon>
        <taxon>Flavobacteriales</taxon>
        <taxon>Flavobacteriaceae</taxon>
        <taxon>Lutibacter</taxon>
    </lineage>
</organism>
<dbReference type="InterPro" id="IPR046216">
    <property type="entry name" value="DUF6249"/>
</dbReference>
<keyword evidence="1" id="KW-0812">Transmembrane</keyword>
<comment type="caution">
    <text evidence="3">The sequence shown here is derived from an EMBL/GenBank/DDBJ whole genome shotgun (WGS) entry which is preliminary data.</text>
</comment>
<keyword evidence="4" id="KW-1185">Reference proteome</keyword>
<reference evidence="4" key="1">
    <citation type="journal article" date="2019" name="Int. J. Syst. Evol. Microbiol.">
        <title>The Global Catalogue of Microorganisms (GCM) 10K type strain sequencing project: providing services to taxonomists for standard genome sequencing and annotation.</title>
        <authorList>
            <consortium name="The Broad Institute Genomics Platform"/>
            <consortium name="The Broad Institute Genome Sequencing Center for Infectious Disease"/>
            <person name="Wu L."/>
            <person name="Ma J."/>
        </authorList>
    </citation>
    <scope>NUCLEOTIDE SEQUENCE [LARGE SCALE GENOMIC DNA]</scope>
    <source>
        <strain evidence="4">CCUG 60022</strain>
    </source>
</reference>
<evidence type="ECO:0000313" key="4">
    <source>
        <dbReference type="Proteomes" id="UP001597032"/>
    </source>
</evidence>
<evidence type="ECO:0000313" key="3">
    <source>
        <dbReference type="EMBL" id="MFD0762441.1"/>
    </source>
</evidence>
<feature type="transmembrane region" description="Helical" evidence="1">
    <location>
        <begin position="89"/>
        <end position="110"/>
    </location>
</feature>